<dbReference type="RefSeq" id="WP_137621221.1">
    <property type="nucleotide sequence ID" value="NZ_NXLZ01000015.1"/>
</dbReference>
<name>A0A4U7BLJ0_9BACT</name>
<protein>
    <submittedName>
        <fullName evidence="1">Uncharacterized protein</fullName>
    </submittedName>
</protein>
<accession>A0A4U7BLJ0</accession>
<dbReference type="AlphaFoldDB" id="A0A4U7BLJ0"/>
<proteinExistence type="predicted"/>
<dbReference type="Proteomes" id="UP000308838">
    <property type="component" value="Unassembled WGS sequence"/>
</dbReference>
<sequence>MSDKELEIFELCERLSELLGDKEAIADLKTLQERHPEMFENKEQVANLIKKVVSDPEIIINNPTPKSEKDYIAGKKLNEEKMGEVGIRKDENINKIFHANEKRLKNLDLMAKKDVVADGRDAHTPYTQAQSLDGRLVQKNISSAVNKIIPQKDKSTNDFKTKLEEFNAKNKNYTQTKEKELKR</sequence>
<organism evidence="1 2">
    <name type="scientific">Campylobacter estrildidarum</name>
    <dbReference type="NCBI Taxonomy" id="2510189"/>
    <lineage>
        <taxon>Bacteria</taxon>
        <taxon>Pseudomonadati</taxon>
        <taxon>Campylobacterota</taxon>
        <taxon>Epsilonproteobacteria</taxon>
        <taxon>Campylobacterales</taxon>
        <taxon>Campylobacteraceae</taxon>
        <taxon>Campylobacter</taxon>
    </lineage>
</organism>
<gene>
    <name evidence="1" type="ORF">CQA69_07815</name>
</gene>
<dbReference type="OrthoDB" id="5363340at2"/>
<evidence type="ECO:0000313" key="2">
    <source>
        <dbReference type="Proteomes" id="UP000308838"/>
    </source>
</evidence>
<keyword evidence="2" id="KW-1185">Reference proteome</keyword>
<reference evidence="1 2" key="1">
    <citation type="submission" date="2018-05" db="EMBL/GenBank/DDBJ databases">
        <title>Novel Campyloabacter and Helicobacter Species and Strains.</title>
        <authorList>
            <person name="Mannion A.J."/>
            <person name="Shen Z."/>
            <person name="Fox J.G."/>
        </authorList>
    </citation>
    <scope>NUCLEOTIDE SEQUENCE [LARGE SCALE GENOMIC DNA]</scope>
    <source>
        <strain evidence="2">MIT17-664</strain>
    </source>
</reference>
<comment type="caution">
    <text evidence="1">The sequence shown here is derived from an EMBL/GenBank/DDBJ whole genome shotgun (WGS) entry which is preliminary data.</text>
</comment>
<evidence type="ECO:0000313" key="1">
    <source>
        <dbReference type="EMBL" id="TKX28907.1"/>
    </source>
</evidence>
<dbReference type="EMBL" id="NXLZ01000015">
    <property type="protein sequence ID" value="TKX28907.1"/>
    <property type="molecule type" value="Genomic_DNA"/>
</dbReference>